<dbReference type="Proteomes" id="UP000013785">
    <property type="component" value="Unassembled WGS sequence"/>
</dbReference>
<dbReference type="HOGENOM" id="CLU_091659_0_0_9"/>
<protein>
    <recommendedName>
        <fullName evidence="4">DUF554 domain-containing protein</fullName>
    </recommendedName>
</protein>
<keyword evidence="3" id="KW-1185">Reference proteome</keyword>
<evidence type="ECO:0000256" key="1">
    <source>
        <dbReference type="SAM" id="Phobius"/>
    </source>
</evidence>
<proteinExistence type="predicted"/>
<evidence type="ECO:0008006" key="4">
    <source>
        <dbReference type="Google" id="ProtNLM"/>
    </source>
</evidence>
<feature type="transmembrane region" description="Helical" evidence="1">
    <location>
        <begin position="203"/>
        <end position="227"/>
    </location>
</feature>
<keyword evidence="1" id="KW-1133">Transmembrane helix</keyword>
<dbReference type="eggNOG" id="COG1811">
    <property type="taxonomic scope" value="Bacteria"/>
</dbReference>
<organism evidence="2 3">
    <name type="scientific">Enterococcus phoeniculicola ATCC BAA-412</name>
    <dbReference type="NCBI Taxonomy" id="1158610"/>
    <lineage>
        <taxon>Bacteria</taxon>
        <taxon>Bacillati</taxon>
        <taxon>Bacillota</taxon>
        <taxon>Bacilli</taxon>
        <taxon>Lactobacillales</taxon>
        <taxon>Enterococcaceae</taxon>
        <taxon>Enterococcus</taxon>
    </lineage>
</organism>
<sequence length="255" mass="27509">MLLSYLRTFSSISHKKIKEADSIILFGSIADSLAIILGSFAGIILRNINEQTKDTVTKGIGLGIIILAVQMGIQATSFILIIISICLGGLIGEWLKIEDSMARFGMFLENRFARGNTNFSEGFVTATLIFVIGSMGIIGAIESGVSGNHQTLLTKAVMDGFMASMLTASLGVGVLFSAVPVLIYQGAITLFARFIIQYVPEDLLAIIMSQISVIGGLMILGIGLNILNLTKIRISNFLPGILVLITLLTIQYYYF</sequence>
<evidence type="ECO:0000313" key="2">
    <source>
        <dbReference type="EMBL" id="EOL45309.1"/>
    </source>
</evidence>
<feature type="transmembrane region" description="Helical" evidence="1">
    <location>
        <begin position="234"/>
        <end position="254"/>
    </location>
</feature>
<dbReference type="STRING" id="154621.RV11_GL002096"/>
<dbReference type="PATRIC" id="fig|1158610.3.peg.1173"/>
<keyword evidence="1" id="KW-0812">Transmembrane</keyword>
<dbReference type="PANTHER" id="PTHR36111:SF2">
    <property type="entry name" value="INNER MEMBRANE PROTEIN"/>
    <property type="match status" value="1"/>
</dbReference>
<feature type="transmembrane region" description="Helical" evidence="1">
    <location>
        <begin position="60"/>
        <end position="91"/>
    </location>
</feature>
<name>R3TUM2_9ENTE</name>
<feature type="transmembrane region" description="Helical" evidence="1">
    <location>
        <begin position="23"/>
        <end position="48"/>
    </location>
</feature>
<feature type="transmembrane region" description="Helical" evidence="1">
    <location>
        <begin position="161"/>
        <end position="183"/>
    </location>
</feature>
<dbReference type="InterPro" id="IPR007563">
    <property type="entry name" value="DUF554"/>
</dbReference>
<dbReference type="AlphaFoldDB" id="R3TUM2"/>
<reference evidence="2 3" key="1">
    <citation type="submission" date="2013-02" db="EMBL/GenBank/DDBJ databases">
        <title>The Genome Sequence of Enterococcus phoeniculicola BAA-412.</title>
        <authorList>
            <consortium name="The Broad Institute Genome Sequencing Platform"/>
            <consortium name="The Broad Institute Genome Sequencing Center for Infectious Disease"/>
            <person name="Earl A.M."/>
            <person name="Gilmore M.S."/>
            <person name="Lebreton F."/>
            <person name="Walker B."/>
            <person name="Young S.K."/>
            <person name="Zeng Q."/>
            <person name="Gargeya S."/>
            <person name="Fitzgerald M."/>
            <person name="Haas B."/>
            <person name="Abouelleil A."/>
            <person name="Alvarado L."/>
            <person name="Arachchi H.M."/>
            <person name="Berlin A.M."/>
            <person name="Chapman S.B."/>
            <person name="Dewar J."/>
            <person name="Goldberg J."/>
            <person name="Griggs A."/>
            <person name="Gujja S."/>
            <person name="Hansen M."/>
            <person name="Howarth C."/>
            <person name="Imamovic A."/>
            <person name="Larimer J."/>
            <person name="McCowan C."/>
            <person name="Murphy C."/>
            <person name="Neiman D."/>
            <person name="Pearson M."/>
            <person name="Priest M."/>
            <person name="Roberts A."/>
            <person name="Saif S."/>
            <person name="Shea T."/>
            <person name="Sisk P."/>
            <person name="Sykes S."/>
            <person name="Wortman J."/>
            <person name="Nusbaum C."/>
            <person name="Birren B."/>
        </authorList>
    </citation>
    <scope>NUCLEOTIDE SEQUENCE [LARGE SCALE GENOMIC DNA]</scope>
    <source>
        <strain evidence="2 3">ATCC BAA-412</strain>
    </source>
</reference>
<accession>R3TUM2</accession>
<dbReference type="PANTHER" id="PTHR36111">
    <property type="entry name" value="INNER MEMBRANE PROTEIN-RELATED"/>
    <property type="match status" value="1"/>
</dbReference>
<comment type="caution">
    <text evidence="2">The sequence shown here is derived from an EMBL/GenBank/DDBJ whole genome shotgun (WGS) entry which is preliminary data.</text>
</comment>
<gene>
    <name evidence="2" type="ORF">UC3_01199</name>
</gene>
<feature type="transmembrane region" description="Helical" evidence="1">
    <location>
        <begin position="122"/>
        <end position="141"/>
    </location>
</feature>
<evidence type="ECO:0000313" key="3">
    <source>
        <dbReference type="Proteomes" id="UP000013785"/>
    </source>
</evidence>
<dbReference type="EMBL" id="AJAT01000012">
    <property type="protein sequence ID" value="EOL45309.1"/>
    <property type="molecule type" value="Genomic_DNA"/>
</dbReference>
<keyword evidence="1" id="KW-0472">Membrane</keyword>
<dbReference type="Pfam" id="PF04474">
    <property type="entry name" value="DUF554"/>
    <property type="match status" value="1"/>
</dbReference>